<keyword evidence="4 10" id="KW-0328">Glycosyltransferase</keyword>
<keyword evidence="6 10" id="KW-0812">Transmembrane</keyword>
<dbReference type="GO" id="GO:0000026">
    <property type="term" value="F:alpha-1,2-mannosyltransferase activity"/>
    <property type="evidence" value="ECO:0007669"/>
    <property type="project" value="TreeGrafter"/>
</dbReference>
<feature type="transmembrane region" description="Helical" evidence="10">
    <location>
        <begin position="425"/>
        <end position="448"/>
    </location>
</feature>
<protein>
    <recommendedName>
        <fullName evidence="10">Mannosyltransferase</fullName>
        <ecNumber evidence="10">2.4.1.-</ecNumber>
    </recommendedName>
</protein>
<evidence type="ECO:0000256" key="10">
    <source>
        <dbReference type="RuleBase" id="RU363075"/>
    </source>
</evidence>
<sequence>MRPNTEDRELTLLENCWIAANVKMSLPRKRGVDIPHDVAQEASRSNPKPVPSSFYLPLNVAFYLSLISNGLAAAYAPIQDCDEVFNFWEPAHFLDHGYGLQTWEWSPEYSIRSWLYVSLHAAIGKASSIFSQNKISQFYTVRFVLAFFCAACQTRLYSAICRNLNPRIGLLFLMVAAFSPGMFHASAAFLPSSFTMYTSMLGLTAFIDFRGGQKTAQGIMWFGIGAIVGWPFAGALLVPLLLEEVIISAIAGDLAKITLAILDGASRSLLVLGAEVAVDFFFFRKVTVVPWNIVSYNVFGGQGRGPDIFGTEPWTFYIRNLLLNFNLWFILAMSVAPLLLLQAIFRPHATSVQTLLRSVTLVAPFYVWFAIFTVQPHKEERFMYPAYPFLALNAAIAFHLVLSYIGSGNPKELIGRVPAKLKLVVVMSFVLAAVNIGLLRIIGVVTAYNAPLKVFEPLHEQSTAQSGSSVCLGKEWYRFPSSFFLPDGMKAKFVKSEFRGLLPGEFPESKTIWDVINATSAIPAGMNDRNEEDSGKYTDISKCSFLVDSYFPGSTASELEPNYILDEATWEPLSCKSFLDTSQTPTLGRTIWIPDFPFIPARYRRHWGRYCLLKRRDVDPDSKFVVEFDVWLYRNGIRNPSRLKMHAFACNARIQRPLCKDSFFKSTACAQIVCLLLLSVNDVDSSSPRFIMEELHQRVLHFAGNLHIKDVVIAISAIYAFVWLVFTTVKKYQPAKVARPSTPDLEKPGPRGRFKVDRKPGEWIPSDFKRPTASPYPDWDVHKTKPIPYRPFRHGPKYFVTMGLRTMKWDEWIELDNHYLKYHADKARRIKERGSKCCRTAPEAMDGAIELLEELASYLPERYPTLFKKTDVGLDNIVTGESFNIIERPLAEDPMQIAARLVQDDLALMFEKEDGQYYLLAGAVLLAGFWRLEDKYRMPLSEIHTSGDVPQYKEKLEKGMMNFFRRIRPEDPVLRNNYFIQVDDSLPWSYSIGSEDSPEVSWGTAEKNKAIEHHFFRSERQSLRRLPRSGAVVFTIRTYFEPITKIAEEPYVPGRLASAVRSWGDDVSRYKGKEKYADVLLEYLDKKHEEQVAAGLDVEKEDEVRSYPL</sequence>
<feature type="transmembrane region" description="Helical" evidence="10">
    <location>
        <begin position="54"/>
        <end position="78"/>
    </location>
</feature>
<comment type="similarity">
    <text evidence="3 10">Belongs to the glycosyltransferase 22 family.</text>
</comment>
<dbReference type="UniPathway" id="UPA00378"/>
<dbReference type="PANTHER" id="PTHR22760">
    <property type="entry name" value="GLYCOSYLTRANSFERASE"/>
    <property type="match status" value="1"/>
</dbReference>
<reference evidence="11 12" key="1">
    <citation type="journal article" date="2018" name="Front. Microbiol.">
        <title>Genomic and genetic insights into a cosmopolitan fungus, Paecilomyces variotii (Eurotiales).</title>
        <authorList>
            <person name="Urquhart A.S."/>
            <person name="Mondo S.J."/>
            <person name="Makela M.R."/>
            <person name="Hane J.K."/>
            <person name="Wiebenga A."/>
            <person name="He G."/>
            <person name="Mihaltcheva S."/>
            <person name="Pangilinan J."/>
            <person name="Lipzen A."/>
            <person name="Barry K."/>
            <person name="de Vries R.P."/>
            <person name="Grigoriev I.V."/>
            <person name="Idnurm A."/>
        </authorList>
    </citation>
    <scope>NUCLEOTIDE SEQUENCE [LARGE SCALE GENOMIC DNA]</scope>
    <source>
        <strain evidence="11 12">CBS 101075</strain>
    </source>
</reference>
<dbReference type="Pfam" id="PF11927">
    <property type="entry name" value="HODM_asu-like"/>
    <property type="match status" value="1"/>
</dbReference>
<comment type="subcellular location">
    <subcellularLocation>
        <location evidence="1 10">Endoplasmic reticulum membrane</location>
        <topology evidence="1 10">Multi-pass membrane protein</topology>
    </subcellularLocation>
</comment>
<evidence type="ECO:0000256" key="5">
    <source>
        <dbReference type="ARBA" id="ARBA00022679"/>
    </source>
</evidence>
<evidence type="ECO:0000313" key="11">
    <source>
        <dbReference type="EMBL" id="RWQ92121.1"/>
    </source>
</evidence>
<keyword evidence="5 11" id="KW-0808">Transferase</keyword>
<dbReference type="InterPro" id="IPR005599">
    <property type="entry name" value="GPI_mannosylTrfase"/>
</dbReference>
<dbReference type="RefSeq" id="XP_028481766.1">
    <property type="nucleotide sequence ID" value="XM_028628404.1"/>
</dbReference>
<evidence type="ECO:0000256" key="1">
    <source>
        <dbReference type="ARBA" id="ARBA00004477"/>
    </source>
</evidence>
<proteinExistence type="inferred from homology"/>
<feature type="transmembrane region" description="Helical" evidence="10">
    <location>
        <begin position="711"/>
        <end position="729"/>
    </location>
</feature>
<comment type="pathway">
    <text evidence="2">Protein modification; protein glycosylation.</text>
</comment>
<dbReference type="EMBL" id="RCNU01000014">
    <property type="protein sequence ID" value="RWQ92121.1"/>
    <property type="molecule type" value="Genomic_DNA"/>
</dbReference>
<dbReference type="GO" id="GO:0006487">
    <property type="term" value="P:protein N-linked glycosylation"/>
    <property type="evidence" value="ECO:0007669"/>
    <property type="project" value="TreeGrafter"/>
</dbReference>
<evidence type="ECO:0000256" key="2">
    <source>
        <dbReference type="ARBA" id="ARBA00004922"/>
    </source>
</evidence>
<name>A0A443HJT6_BYSSP</name>
<dbReference type="GO" id="GO:0005789">
    <property type="term" value="C:endoplasmic reticulum membrane"/>
    <property type="evidence" value="ECO:0007669"/>
    <property type="project" value="UniProtKB-SubCell"/>
</dbReference>
<evidence type="ECO:0000313" key="12">
    <source>
        <dbReference type="Proteomes" id="UP000283841"/>
    </source>
</evidence>
<dbReference type="PANTHER" id="PTHR22760:SF2">
    <property type="entry name" value="ALPHA-1,2-MANNOSYLTRANSFERASE ALG9"/>
    <property type="match status" value="1"/>
</dbReference>
<evidence type="ECO:0000256" key="9">
    <source>
        <dbReference type="ARBA" id="ARBA00023136"/>
    </source>
</evidence>
<dbReference type="Pfam" id="PF03901">
    <property type="entry name" value="Glyco_transf_22"/>
    <property type="match status" value="1"/>
</dbReference>
<feature type="transmembrane region" description="Helical" evidence="10">
    <location>
        <begin position="170"/>
        <end position="190"/>
    </location>
</feature>
<evidence type="ECO:0000256" key="6">
    <source>
        <dbReference type="ARBA" id="ARBA00022692"/>
    </source>
</evidence>
<keyword evidence="12" id="KW-1185">Reference proteome</keyword>
<dbReference type="InterPro" id="IPR021848">
    <property type="entry name" value="HODM_asu-like"/>
</dbReference>
<keyword evidence="7 10" id="KW-0256">Endoplasmic reticulum</keyword>
<feature type="transmembrane region" description="Helical" evidence="10">
    <location>
        <begin position="386"/>
        <end position="405"/>
    </location>
</feature>
<organism evidence="11 12">
    <name type="scientific">Byssochlamys spectabilis</name>
    <name type="common">Paecilomyces variotii</name>
    <dbReference type="NCBI Taxonomy" id="264951"/>
    <lineage>
        <taxon>Eukaryota</taxon>
        <taxon>Fungi</taxon>
        <taxon>Dikarya</taxon>
        <taxon>Ascomycota</taxon>
        <taxon>Pezizomycotina</taxon>
        <taxon>Eurotiomycetes</taxon>
        <taxon>Eurotiomycetidae</taxon>
        <taxon>Eurotiales</taxon>
        <taxon>Thermoascaceae</taxon>
        <taxon>Paecilomyces</taxon>
    </lineage>
</organism>
<dbReference type="EC" id="2.4.1.-" evidence="10"/>
<feature type="transmembrane region" description="Helical" evidence="10">
    <location>
        <begin position="321"/>
        <end position="343"/>
    </location>
</feature>
<accession>A0A443HJT6</accession>
<dbReference type="GeneID" id="39597681"/>
<keyword evidence="9 10" id="KW-0472">Membrane</keyword>
<evidence type="ECO:0000256" key="3">
    <source>
        <dbReference type="ARBA" id="ARBA00007063"/>
    </source>
</evidence>
<evidence type="ECO:0000256" key="7">
    <source>
        <dbReference type="ARBA" id="ARBA00022824"/>
    </source>
</evidence>
<comment type="caution">
    <text evidence="11">The sequence shown here is derived from an EMBL/GenBank/DDBJ whole genome shotgun (WGS) entry which is preliminary data.</text>
</comment>
<keyword evidence="8 10" id="KW-1133">Transmembrane helix</keyword>
<evidence type="ECO:0000256" key="4">
    <source>
        <dbReference type="ARBA" id="ARBA00022676"/>
    </source>
</evidence>
<dbReference type="AlphaFoldDB" id="A0A443HJT6"/>
<dbReference type="VEuPathDB" id="FungiDB:C8Q69DRAFT_423183"/>
<feature type="transmembrane region" description="Helical" evidence="10">
    <location>
        <begin position="139"/>
        <end position="158"/>
    </location>
</feature>
<dbReference type="Proteomes" id="UP000283841">
    <property type="component" value="Unassembled WGS sequence"/>
</dbReference>
<evidence type="ECO:0000256" key="8">
    <source>
        <dbReference type="ARBA" id="ARBA00022989"/>
    </source>
</evidence>
<feature type="transmembrane region" description="Helical" evidence="10">
    <location>
        <begin position="219"/>
        <end position="242"/>
    </location>
</feature>
<feature type="transmembrane region" description="Helical" evidence="10">
    <location>
        <begin position="355"/>
        <end position="374"/>
    </location>
</feature>
<gene>
    <name evidence="11" type="ORF">C8Q69DRAFT_423183</name>
</gene>
<dbReference type="STRING" id="264951.A0A443HJT6"/>